<evidence type="ECO:0000313" key="3">
    <source>
        <dbReference type="Proteomes" id="UP000199706"/>
    </source>
</evidence>
<feature type="domain" description="VOC" evidence="1">
    <location>
        <begin position="3"/>
        <end position="117"/>
    </location>
</feature>
<dbReference type="Gene3D" id="3.10.180.10">
    <property type="entry name" value="2,3-Dihydroxybiphenyl 1,2-Dioxygenase, domain 1"/>
    <property type="match status" value="1"/>
</dbReference>
<dbReference type="AlphaFoldDB" id="A0A1G8MLB9"/>
<dbReference type="InterPro" id="IPR041581">
    <property type="entry name" value="Glyoxalase_6"/>
</dbReference>
<dbReference type="EMBL" id="FNCJ01000030">
    <property type="protein sequence ID" value="SDI68818.1"/>
    <property type="molecule type" value="Genomic_DNA"/>
</dbReference>
<protein>
    <recommendedName>
        <fullName evidence="1">VOC domain-containing protein</fullName>
    </recommendedName>
</protein>
<dbReference type="Proteomes" id="UP000199706">
    <property type="component" value="Unassembled WGS sequence"/>
</dbReference>
<dbReference type="PROSITE" id="PS51819">
    <property type="entry name" value="VOC"/>
    <property type="match status" value="1"/>
</dbReference>
<dbReference type="RefSeq" id="WP_090695289.1">
    <property type="nucleotide sequence ID" value="NZ_CADERL010000043.1"/>
</dbReference>
<evidence type="ECO:0000259" key="1">
    <source>
        <dbReference type="PROSITE" id="PS51819"/>
    </source>
</evidence>
<organism evidence="2 3">
    <name type="scientific">Paraburkholderia phenazinium</name>
    <dbReference type="NCBI Taxonomy" id="60549"/>
    <lineage>
        <taxon>Bacteria</taxon>
        <taxon>Pseudomonadati</taxon>
        <taxon>Pseudomonadota</taxon>
        <taxon>Betaproteobacteria</taxon>
        <taxon>Burkholderiales</taxon>
        <taxon>Burkholderiaceae</taxon>
        <taxon>Paraburkholderia</taxon>
    </lineage>
</organism>
<sequence length="121" mass="13330">MAEADIQTVYFVSKDIARLENFYASSLGMPVQFRDENKWTQFRLQRSAFALSSAEEAAQGAVGAVPVFHVAGEAQDEVQQKILSSGGQLLAQRDMGTHGVVATYKDPEENIFQVFSKSSPR</sequence>
<dbReference type="Pfam" id="PF18029">
    <property type="entry name" value="Glyoxalase_6"/>
    <property type="match status" value="1"/>
</dbReference>
<name>A0A1G8MLB9_9BURK</name>
<evidence type="ECO:0000313" key="2">
    <source>
        <dbReference type="EMBL" id="SDI68818.1"/>
    </source>
</evidence>
<accession>A0A1G8MLB9</accession>
<dbReference type="InterPro" id="IPR037523">
    <property type="entry name" value="VOC_core"/>
</dbReference>
<dbReference type="InterPro" id="IPR029068">
    <property type="entry name" value="Glyas_Bleomycin-R_OHBP_Dase"/>
</dbReference>
<gene>
    <name evidence="2" type="ORF">SAMN05216466_13033</name>
</gene>
<dbReference type="SUPFAM" id="SSF54593">
    <property type="entry name" value="Glyoxalase/Bleomycin resistance protein/Dihydroxybiphenyl dioxygenase"/>
    <property type="match status" value="1"/>
</dbReference>
<reference evidence="2 3" key="1">
    <citation type="submission" date="2016-10" db="EMBL/GenBank/DDBJ databases">
        <authorList>
            <person name="de Groot N.N."/>
        </authorList>
    </citation>
    <scope>NUCLEOTIDE SEQUENCE [LARGE SCALE GENOMIC DNA]</scope>
    <source>
        <strain evidence="2 3">LMG 2247</strain>
    </source>
</reference>
<proteinExistence type="predicted"/>
<dbReference type="OrthoDB" id="8685562at2"/>